<dbReference type="NCBIfam" id="TIGR04294">
    <property type="entry name" value="pre_pil_HX9DG"/>
    <property type="match status" value="1"/>
</dbReference>
<feature type="domain" description="DUF1559" evidence="3">
    <location>
        <begin position="72"/>
        <end position="338"/>
    </location>
</feature>
<evidence type="ECO:0000256" key="2">
    <source>
        <dbReference type="SAM" id="Phobius"/>
    </source>
</evidence>
<feature type="transmembrane region" description="Helical" evidence="2">
    <location>
        <begin position="46"/>
        <end position="68"/>
    </location>
</feature>
<protein>
    <submittedName>
        <fullName evidence="4">Prepilin-type cleavage/methylation domain-containing protein</fullName>
    </submittedName>
</protein>
<dbReference type="EMBL" id="DQAY01000053">
    <property type="protein sequence ID" value="HCO23118.1"/>
    <property type="molecule type" value="Genomic_DNA"/>
</dbReference>
<dbReference type="Gene3D" id="3.30.700.10">
    <property type="entry name" value="Glycoprotein, Type 4 Pilin"/>
    <property type="match status" value="1"/>
</dbReference>
<dbReference type="PANTHER" id="PTHR30093:SF2">
    <property type="entry name" value="TYPE II SECRETION SYSTEM PROTEIN H"/>
    <property type="match status" value="1"/>
</dbReference>
<dbReference type="AlphaFoldDB" id="A0A3D3R4M4"/>
<accession>A0A3D3R4M4</accession>
<proteinExistence type="predicted"/>
<dbReference type="Proteomes" id="UP000263642">
    <property type="component" value="Unassembled WGS sequence"/>
</dbReference>
<comment type="caution">
    <text evidence="4">The sequence shown here is derived from an EMBL/GenBank/DDBJ whole genome shotgun (WGS) entry which is preliminary data.</text>
</comment>
<dbReference type="GO" id="GO:0015627">
    <property type="term" value="C:type II protein secretion system complex"/>
    <property type="evidence" value="ECO:0007669"/>
    <property type="project" value="InterPro"/>
</dbReference>
<dbReference type="SUPFAM" id="SSF54523">
    <property type="entry name" value="Pili subunits"/>
    <property type="match status" value="1"/>
</dbReference>
<dbReference type="InterPro" id="IPR045584">
    <property type="entry name" value="Pilin-like"/>
</dbReference>
<dbReference type="PRINTS" id="PR00813">
    <property type="entry name" value="BCTERIALGSPG"/>
</dbReference>
<dbReference type="Pfam" id="PF07596">
    <property type="entry name" value="SBP_bac_10"/>
    <property type="match status" value="1"/>
</dbReference>
<keyword evidence="1" id="KW-0488">Methylation</keyword>
<evidence type="ECO:0000256" key="1">
    <source>
        <dbReference type="ARBA" id="ARBA00022481"/>
    </source>
</evidence>
<keyword evidence="2" id="KW-0472">Membrane</keyword>
<dbReference type="PANTHER" id="PTHR30093">
    <property type="entry name" value="GENERAL SECRETION PATHWAY PROTEIN G"/>
    <property type="match status" value="1"/>
</dbReference>
<sequence>MKPWLIDTMDNSFQIFKALQSYPYFITCDNSCRTMKISRDNSVRQFGFVLIELLTVILVIAILITLLLPAVQQAREAARATTCKNNLQQIGLALQNYQMSHQVLPSGSVNTTGPILNRPVGYHVGWLIQILPQLEEKSAFIGYDFQYGVYDLANRKIVNHVIPGFYCPSNPNDTWNYVGCHNNSESPIDTNNNGVLFLNSSIREKDLKDGRSHTIFIGEASDAGLLSWTSGTSSTLRNMGSKINSTMSTPNSFGARSHYGGRGRYSFEENSDVDGMGEYEIRSLPEFSNKSSNENKGLSPEERLFLLKVGGFSSSHSEGAHFCLGDGSVRYISQLTDDAILKNLANRHDSNLIGDY</sequence>
<keyword evidence="2" id="KW-0812">Transmembrane</keyword>
<evidence type="ECO:0000313" key="4">
    <source>
        <dbReference type="EMBL" id="HCO23118.1"/>
    </source>
</evidence>
<dbReference type="GO" id="GO:0015628">
    <property type="term" value="P:protein secretion by the type II secretion system"/>
    <property type="evidence" value="ECO:0007669"/>
    <property type="project" value="InterPro"/>
</dbReference>
<dbReference type="InterPro" id="IPR027558">
    <property type="entry name" value="Pre_pil_HX9DG_C"/>
</dbReference>
<dbReference type="InterPro" id="IPR011453">
    <property type="entry name" value="DUF1559"/>
</dbReference>
<name>A0A3D3R4M4_9PLAN</name>
<reference evidence="4 5" key="1">
    <citation type="journal article" date="2018" name="Nat. Biotechnol.">
        <title>A standardized bacterial taxonomy based on genome phylogeny substantially revises the tree of life.</title>
        <authorList>
            <person name="Parks D.H."/>
            <person name="Chuvochina M."/>
            <person name="Waite D.W."/>
            <person name="Rinke C."/>
            <person name="Skarshewski A."/>
            <person name="Chaumeil P.A."/>
            <person name="Hugenholtz P."/>
        </authorList>
    </citation>
    <scope>NUCLEOTIDE SEQUENCE [LARGE SCALE GENOMIC DNA]</scope>
    <source>
        <strain evidence="4">UBA9375</strain>
    </source>
</reference>
<evidence type="ECO:0000259" key="3">
    <source>
        <dbReference type="Pfam" id="PF07596"/>
    </source>
</evidence>
<organism evidence="4 5">
    <name type="scientific">Gimesia maris</name>
    <dbReference type="NCBI Taxonomy" id="122"/>
    <lineage>
        <taxon>Bacteria</taxon>
        <taxon>Pseudomonadati</taxon>
        <taxon>Planctomycetota</taxon>
        <taxon>Planctomycetia</taxon>
        <taxon>Planctomycetales</taxon>
        <taxon>Planctomycetaceae</taxon>
        <taxon>Gimesia</taxon>
    </lineage>
</organism>
<dbReference type="InterPro" id="IPR000983">
    <property type="entry name" value="Bac_GSPG_pilin"/>
</dbReference>
<keyword evidence="2" id="KW-1133">Transmembrane helix</keyword>
<gene>
    <name evidence="4" type="ORF">DIT97_08685</name>
</gene>
<evidence type="ECO:0000313" key="5">
    <source>
        <dbReference type="Proteomes" id="UP000263642"/>
    </source>
</evidence>